<proteinExistence type="predicted"/>
<sequence length="293" mass="34194">MLYGGIKIEETQSIIVILGEDNKLFIPHDIIVANNTTDIQNFVNSMQRGGITPEKICFAITPVHVNSIEAFNSFRQIFMQASYDLRIINTAAQGDSFIVVTKSRNANEEATANAFILKHNYNDSKYFLQSDFRQNYFYNCNLSDYFNLIFAAVFMFIAIYFLYYGILFAVPHFLIGAGLTICDIRHMYFAKMSIKKHTPIFSIDKNGLQQNYKIRWHFLEPLKIPRTISWKQIEKIEAYKPIICINHDNNERISICVAGQSEITLNFFVIGIDHEHNYRTLLFYWKLFRNNNQ</sequence>
<dbReference type="EMBL" id="CBGL010000050">
    <property type="protein sequence ID" value="CDD10818.1"/>
    <property type="molecule type" value="Genomic_DNA"/>
</dbReference>
<accession>R6WI69</accession>
<keyword evidence="1" id="KW-0812">Transmembrane</keyword>
<feature type="transmembrane region" description="Helical" evidence="1">
    <location>
        <begin position="145"/>
        <end position="163"/>
    </location>
</feature>
<name>R6WI69_9FIRM</name>
<keyword evidence="1" id="KW-0472">Membrane</keyword>
<dbReference type="RefSeq" id="WP_021721211.1">
    <property type="nucleotide sequence ID" value="NZ_FR892829.1"/>
</dbReference>
<keyword evidence="1" id="KW-1133">Transmembrane helix</keyword>
<gene>
    <name evidence="2" type="ORF">BN587_02193</name>
</gene>
<reference evidence="2" key="1">
    <citation type="submission" date="2012-11" db="EMBL/GenBank/DDBJ databases">
        <title>Dependencies among metagenomic species, viruses, plasmids and units of genetic variation.</title>
        <authorList>
            <person name="Nielsen H.B."/>
            <person name="Almeida M."/>
            <person name="Juncker A.S."/>
            <person name="Rasmussen S."/>
            <person name="Li J."/>
            <person name="Sunagawa S."/>
            <person name="Plichta D."/>
            <person name="Gautier L."/>
            <person name="Le Chatelier E."/>
            <person name="Peletier E."/>
            <person name="Bonde I."/>
            <person name="Nielsen T."/>
            <person name="Manichanh C."/>
            <person name="Arumugam M."/>
            <person name="Batto J."/>
            <person name="Santos M.B.Q.D."/>
            <person name="Blom N."/>
            <person name="Borruel N."/>
            <person name="Burgdorf K.S."/>
            <person name="Boumezbeur F."/>
            <person name="Casellas F."/>
            <person name="Dore J."/>
            <person name="Guarner F."/>
            <person name="Hansen T."/>
            <person name="Hildebrand F."/>
            <person name="Kaas R.S."/>
            <person name="Kennedy S."/>
            <person name="Kristiansen K."/>
            <person name="Kultima J.R."/>
            <person name="Leonard P."/>
            <person name="Levenez F."/>
            <person name="Lund O."/>
            <person name="Moumen B."/>
            <person name="Le Paslier D."/>
            <person name="Pons N."/>
            <person name="Pedersen O."/>
            <person name="Prifti E."/>
            <person name="Qin J."/>
            <person name="Raes J."/>
            <person name="Tap J."/>
            <person name="Tims S."/>
            <person name="Ussery D.W."/>
            <person name="Yamada T."/>
            <person name="MetaHit consortium"/>
            <person name="Renault P."/>
            <person name="Sicheritz-Ponten T."/>
            <person name="Bork P."/>
            <person name="Wang J."/>
            <person name="Brunak S."/>
            <person name="Ehrlich S.D."/>
        </authorList>
    </citation>
    <scope>NUCLEOTIDE SEQUENCE [LARGE SCALE GENOMIC DNA]</scope>
</reference>
<comment type="caution">
    <text evidence="2">The sequence shown here is derived from an EMBL/GenBank/DDBJ whole genome shotgun (WGS) entry which is preliminary data.</text>
</comment>
<evidence type="ECO:0000313" key="2">
    <source>
        <dbReference type="EMBL" id="CDD10818.1"/>
    </source>
</evidence>
<evidence type="ECO:0000256" key="1">
    <source>
        <dbReference type="SAM" id="Phobius"/>
    </source>
</evidence>
<protein>
    <submittedName>
        <fullName evidence="2">Uncharacterized protein</fullName>
    </submittedName>
</protein>
<dbReference type="Proteomes" id="UP000014937">
    <property type="component" value="Unassembled WGS sequence"/>
</dbReference>
<dbReference type="HOGENOM" id="CLU_949478_0_0_9"/>
<organism evidence="2 3">
    <name type="scientific">Phascolarctobacterium succinatutens CAG:287</name>
    <dbReference type="NCBI Taxonomy" id="1263101"/>
    <lineage>
        <taxon>Bacteria</taxon>
        <taxon>Bacillati</taxon>
        <taxon>Bacillota</taxon>
        <taxon>Negativicutes</taxon>
        <taxon>Acidaminococcales</taxon>
        <taxon>Acidaminococcaceae</taxon>
        <taxon>Phascolarctobacterium</taxon>
    </lineage>
</organism>
<dbReference type="AlphaFoldDB" id="R6WI69"/>
<evidence type="ECO:0000313" key="3">
    <source>
        <dbReference type="Proteomes" id="UP000014937"/>
    </source>
</evidence>